<reference evidence="1 2" key="1">
    <citation type="submission" date="2017-03" db="EMBL/GenBank/DDBJ databases">
        <authorList>
            <person name="Afonso C.L."/>
            <person name="Miller P.J."/>
            <person name="Scott M.A."/>
            <person name="Spackman E."/>
            <person name="Goraichik I."/>
            <person name="Dimitrov K.M."/>
            <person name="Suarez D.L."/>
            <person name="Swayne D.E."/>
        </authorList>
    </citation>
    <scope>NUCLEOTIDE SEQUENCE [LARGE SCALE GENOMIC DNA]</scope>
    <source>
        <strain evidence="1">SB41UT1</strain>
    </source>
</reference>
<name>A0A1X7AHT6_9GAMM</name>
<keyword evidence="2" id="KW-1185">Reference proteome</keyword>
<dbReference type="AlphaFoldDB" id="A0A1X7AHT6"/>
<sequence>MHDFDVTIELTHQEPLMRFADFSRCSPPVLSGHFSFSSPDCCLIP</sequence>
<proteinExistence type="predicted"/>
<accession>A0A1X7AHT6</accession>
<gene>
    <name evidence="1" type="ORF">EHSB41UT_01632</name>
</gene>
<evidence type="ECO:0000313" key="2">
    <source>
        <dbReference type="Proteomes" id="UP000196573"/>
    </source>
</evidence>
<dbReference type="Proteomes" id="UP000196573">
    <property type="component" value="Unassembled WGS sequence"/>
</dbReference>
<dbReference type="EMBL" id="FWPT01000003">
    <property type="protein sequence ID" value="SMA43600.1"/>
    <property type="molecule type" value="Genomic_DNA"/>
</dbReference>
<evidence type="ECO:0000313" key="1">
    <source>
        <dbReference type="EMBL" id="SMA43600.1"/>
    </source>
</evidence>
<organism evidence="1 2">
    <name type="scientific">Parendozoicomonas haliclonae</name>
    <dbReference type="NCBI Taxonomy" id="1960125"/>
    <lineage>
        <taxon>Bacteria</taxon>
        <taxon>Pseudomonadati</taxon>
        <taxon>Pseudomonadota</taxon>
        <taxon>Gammaproteobacteria</taxon>
        <taxon>Oceanospirillales</taxon>
        <taxon>Endozoicomonadaceae</taxon>
        <taxon>Parendozoicomonas</taxon>
    </lineage>
</organism>
<protein>
    <submittedName>
        <fullName evidence="1">Uncharacterized protein</fullName>
    </submittedName>
</protein>